<feature type="signal peptide" evidence="3">
    <location>
        <begin position="1"/>
        <end position="21"/>
    </location>
</feature>
<keyword evidence="2" id="KW-1133">Transmembrane helix</keyword>
<dbReference type="PANTHER" id="PTHR21879">
    <property type="entry name" value="FI03362P-RELATED-RELATED"/>
    <property type="match status" value="1"/>
</dbReference>
<sequence>MMFQPVRVGACLVALFVLADASTLVRELTLEAGGLVRACLGRPSVRIRWECVKNESLTAVRQLAGAPRIALLGGIHLVREETAADVGGADDVGRREGSSWSGSVLEALRRMLQTHALEIDLTSPGAPEVSARTVLSVRVGDQHPVAAAEGRHRRRQQMIPMMIFGVTVFGMFMIPIAFQFLTALSGKAFLMAKLALLLASMNGLKRVASAGVHYGLYHAVDHHPAHHPPPPFHQHPHHGLPGPLLYERAEGGPYAEGPRAAPTNTEAGPVAPSSDAFQPALER</sequence>
<evidence type="ECO:0000313" key="5">
    <source>
        <dbReference type="Proteomes" id="UP000075884"/>
    </source>
</evidence>
<name>A0A2Y9D1L6_9DIPT</name>
<keyword evidence="5" id="KW-1185">Reference proteome</keyword>
<feature type="region of interest" description="Disordered" evidence="1">
    <location>
        <begin position="225"/>
        <end position="283"/>
    </location>
</feature>
<keyword evidence="2" id="KW-0472">Membrane</keyword>
<protein>
    <recommendedName>
        <fullName evidence="6">Protein osiris 23</fullName>
    </recommendedName>
</protein>
<dbReference type="VEuPathDB" id="VectorBase:ADIR016054"/>
<dbReference type="Pfam" id="PF07898">
    <property type="entry name" value="DUF1676"/>
    <property type="match status" value="1"/>
</dbReference>
<evidence type="ECO:0000313" key="4">
    <source>
        <dbReference type="EnsemblMetazoa" id="ADIR016054-PA"/>
    </source>
</evidence>
<evidence type="ECO:0000256" key="2">
    <source>
        <dbReference type="SAM" id="Phobius"/>
    </source>
</evidence>
<dbReference type="PANTHER" id="PTHR21879:SF8">
    <property type="entry name" value="OSIRIS 23"/>
    <property type="match status" value="1"/>
</dbReference>
<keyword evidence="2" id="KW-0812">Transmembrane</keyword>
<feature type="transmembrane region" description="Helical" evidence="2">
    <location>
        <begin position="161"/>
        <end position="184"/>
    </location>
</feature>
<feature type="chain" id="PRO_5016074006" description="Protein osiris 23" evidence="3">
    <location>
        <begin position="22"/>
        <end position="283"/>
    </location>
</feature>
<accession>A0A2Y9D1L6</accession>
<keyword evidence="3" id="KW-0732">Signal</keyword>
<reference evidence="4" key="2">
    <citation type="submission" date="2020-05" db="UniProtKB">
        <authorList>
            <consortium name="EnsemblMetazoa"/>
        </authorList>
    </citation>
    <scope>IDENTIFICATION</scope>
    <source>
        <strain evidence="4">WRAIR2</strain>
    </source>
</reference>
<dbReference type="GO" id="GO:0016020">
    <property type="term" value="C:membrane"/>
    <property type="evidence" value="ECO:0007669"/>
    <property type="project" value="TreeGrafter"/>
</dbReference>
<reference evidence="5" key="1">
    <citation type="submission" date="2013-03" db="EMBL/GenBank/DDBJ databases">
        <title>The Genome Sequence of Anopheles dirus WRAIR2.</title>
        <authorList>
            <consortium name="The Broad Institute Genomics Platform"/>
            <person name="Neafsey D.E."/>
            <person name="Walton C."/>
            <person name="Walker B."/>
            <person name="Young S.K."/>
            <person name="Zeng Q."/>
            <person name="Gargeya S."/>
            <person name="Fitzgerald M."/>
            <person name="Haas B."/>
            <person name="Abouelleil A."/>
            <person name="Allen A.W."/>
            <person name="Alvarado L."/>
            <person name="Arachchi H.M."/>
            <person name="Berlin A.M."/>
            <person name="Chapman S.B."/>
            <person name="Gainer-Dewar J."/>
            <person name="Goldberg J."/>
            <person name="Griggs A."/>
            <person name="Gujja S."/>
            <person name="Hansen M."/>
            <person name="Howarth C."/>
            <person name="Imamovic A."/>
            <person name="Ireland A."/>
            <person name="Larimer J."/>
            <person name="McCowan C."/>
            <person name="Murphy C."/>
            <person name="Pearson M."/>
            <person name="Poon T.W."/>
            <person name="Priest M."/>
            <person name="Roberts A."/>
            <person name="Saif S."/>
            <person name="Shea T."/>
            <person name="Sisk P."/>
            <person name="Sykes S."/>
            <person name="Wortman J."/>
            <person name="Nusbaum C."/>
            <person name="Birren B."/>
        </authorList>
    </citation>
    <scope>NUCLEOTIDE SEQUENCE [LARGE SCALE GENOMIC DNA]</scope>
    <source>
        <strain evidence="5">WRAIR2</strain>
    </source>
</reference>
<evidence type="ECO:0008006" key="6">
    <source>
        <dbReference type="Google" id="ProtNLM"/>
    </source>
</evidence>
<dbReference type="Proteomes" id="UP000075884">
    <property type="component" value="Unassembled WGS sequence"/>
</dbReference>
<evidence type="ECO:0000256" key="3">
    <source>
        <dbReference type="SAM" id="SignalP"/>
    </source>
</evidence>
<proteinExistence type="predicted"/>
<evidence type="ECO:0000256" key="1">
    <source>
        <dbReference type="SAM" id="MobiDB-lite"/>
    </source>
</evidence>
<organism evidence="4 5">
    <name type="scientific">Anopheles dirus</name>
    <dbReference type="NCBI Taxonomy" id="7168"/>
    <lineage>
        <taxon>Eukaryota</taxon>
        <taxon>Metazoa</taxon>
        <taxon>Ecdysozoa</taxon>
        <taxon>Arthropoda</taxon>
        <taxon>Hexapoda</taxon>
        <taxon>Insecta</taxon>
        <taxon>Pterygota</taxon>
        <taxon>Neoptera</taxon>
        <taxon>Endopterygota</taxon>
        <taxon>Diptera</taxon>
        <taxon>Nematocera</taxon>
        <taxon>Culicoidea</taxon>
        <taxon>Culicidae</taxon>
        <taxon>Anophelinae</taxon>
        <taxon>Anopheles</taxon>
    </lineage>
</organism>
<dbReference type="InterPro" id="IPR012464">
    <property type="entry name" value="DUF1676"/>
</dbReference>
<dbReference type="AlphaFoldDB" id="A0A2Y9D1L6"/>
<dbReference type="EnsemblMetazoa" id="ADIR016054-RA">
    <property type="protein sequence ID" value="ADIR016054-PA"/>
    <property type="gene ID" value="ADIR016054"/>
</dbReference>